<feature type="transmembrane region" description="Helical" evidence="8">
    <location>
        <begin position="67"/>
        <end position="86"/>
    </location>
</feature>
<sequence length="653" mass="73234">MSKTVITSPAQIQQHVNQVEDTHQPMLLWHKIALGAILAIATFFNFFALDKQDFYEYYYAAAVKSMLLNWHNLFFVAFDPAGFLAIDKPPLGFWLQVLSARLFGYSVFSITLPGAMAGVFAVALMFHLVRRTFGPLAGLLAALVLALSPISVITDRNNIVDGTLVLVVLLGTWMMCKAAETGRLRWLCLCAILIALGFNIKYLQAYMVIPALGLFYWLGAPIPTRTKIWHLAVALGILALISLCWVTIVDLTPANQRPFIDSITSGSELDLALGYNGAFRLNADSNVVNYWAWEIGRPGIARFFLQPMAGQCNWLLPVALVSFFAWSRTRRKHQPFTRQDRAFILWGTWLFTMLIFFSAAHFFHLYYLSMLAPAIAALVGAGTMILWREYCRYGWHGWLLPYTLLATGIIQALFLIAFPTWGTMLAMVIAALSTVLVLARKQRFPYEKVRKPLNRWEANQIKQHKRGQAESHQHAINGDAKIPEQRLQQITMPIVVLGILSLLLAPTMWIAISFNQGGRINPMAGPPAPQTRVPPLIADPVLENFLLSNKGQAEFLLGTMNTEVAAPFIIDTSQPVIALGGYNGSKSFLTRDQLIQRVDHGVVRFFLMPDSKDPAGHWVLSNCHRVPNNQWQSRDTTKFSIDGLWLFDCQGHS</sequence>
<accession>A0ABQ6FWT1</accession>
<keyword evidence="4" id="KW-0808">Transferase</keyword>
<feature type="transmembrane region" description="Helical" evidence="8">
    <location>
        <begin position="183"/>
        <end position="200"/>
    </location>
</feature>
<dbReference type="InterPro" id="IPR038731">
    <property type="entry name" value="RgtA/B/C-like"/>
</dbReference>
<dbReference type="PANTHER" id="PTHR33908">
    <property type="entry name" value="MANNOSYLTRANSFERASE YKCB-RELATED"/>
    <property type="match status" value="1"/>
</dbReference>
<feature type="domain" description="Glycosyltransferase RgtA/B/C/D-like" evidence="9">
    <location>
        <begin position="87"/>
        <end position="245"/>
    </location>
</feature>
<evidence type="ECO:0000313" key="11">
    <source>
        <dbReference type="EMBL" id="GLV58053.1"/>
    </source>
</evidence>
<dbReference type="RefSeq" id="WP_338254149.1">
    <property type="nucleotide sequence ID" value="NZ_BSRI01000002.1"/>
</dbReference>
<feature type="transmembrane region" description="Helical" evidence="8">
    <location>
        <begin position="424"/>
        <end position="440"/>
    </location>
</feature>
<evidence type="ECO:0000256" key="2">
    <source>
        <dbReference type="ARBA" id="ARBA00022475"/>
    </source>
</evidence>
<evidence type="ECO:0000259" key="9">
    <source>
        <dbReference type="Pfam" id="PF13231"/>
    </source>
</evidence>
<reference evidence="11 12" key="1">
    <citation type="submission" date="2023-02" db="EMBL/GenBank/DDBJ databases">
        <title>Dictyobacter halimunensis sp. nov., a new member of the class Ktedonobacteria from forest soil in a geothermal area.</title>
        <authorList>
            <person name="Rachmania M.K."/>
            <person name="Ningsih F."/>
            <person name="Sakai Y."/>
            <person name="Yabe S."/>
            <person name="Yokota A."/>
            <person name="Sjamsuridzal W."/>
        </authorList>
    </citation>
    <scope>NUCLEOTIDE SEQUENCE [LARGE SCALE GENOMIC DNA]</scope>
    <source>
        <strain evidence="11 12">S3.2.2.5</strain>
    </source>
</reference>
<evidence type="ECO:0000256" key="8">
    <source>
        <dbReference type="SAM" id="Phobius"/>
    </source>
</evidence>
<feature type="transmembrane region" description="Helical" evidence="8">
    <location>
        <begin position="159"/>
        <end position="176"/>
    </location>
</feature>
<feature type="transmembrane region" description="Helical" evidence="8">
    <location>
        <begin position="399"/>
        <end position="418"/>
    </location>
</feature>
<evidence type="ECO:0000256" key="4">
    <source>
        <dbReference type="ARBA" id="ARBA00022679"/>
    </source>
</evidence>
<feature type="transmembrane region" description="Helical" evidence="8">
    <location>
        <begin position="28"/>
        <end position="47"/>
    </location>
</feature>
<dbReference type="InterPro" id="IPR056785">
    <property type="entry name" value="YkcA/B-like_C"/>
</dbReference>
<feature type="transmembrane region" description="Helical" evidence="8">
    <location>
        <begin position="106"/>
        <end position="126"/>
    </location>
</feature>
<keyword evidence="6 8" id="KW-1133">Transmembrane helix</keyword>
<feature type="transmembrane region" description="Helical" evidence="8">
    <location>
        <begin position="490"/>
        <end position="512"/>
    </location>
</feature>
<keyword evidence="2" id="KW-1003">Cell membrane</keyword>
<dbReference type="Pfam" id="PF24878">
    <property type="entry name" value="YkcB_C"/>
    <property type="match status" value="1"/>
</dbReference>
<organism evidence="11 12">
    <name type="scientific">Dictyobacter halimunensis</name>
    <dbReference type="NCBI Taxonomy" id="3026934"/>
    <lineage>
        <taxon>Bacteria</taxon>
        <taxon>Bacillati</taxon>
        <taxon>Chloroflexota</taxon>
        <taxon>Ktedonobacteria</taxon>
        <taxon>Ktedonobacterales</taxon>
        <taxon>Dictyobacteraceae</taxon>
        <taxon>Dictyobacter</taxon>
    </lineage>
</organism>
<evidence type="ECO:0000313" key="12">
    <source>
        <dbReference type="Proteomes" id="UP001344906"/>
    </source>
</evidence>
<evidence type="ECO:0000256" key="1">
    <source>
        <dbReference type="ARBA" id="ARBA00004651"/>
    </source>
</evidence>
<evidence type="ECO:0000256" key="5">
    <source>
        <dbReference type="ARBA" id="ARBA00022692"/>
    </source>
</evidence>
<keyword evidence="3" id="KW-0328">Glycosyltransferase</keyword>
<dbReference type="Pfam" id="PF13231">
    <property type="entry name" value="PMT_2"/>
    <property type="match status" value="1"/>
</dbReference>
<keyword evidence="12" id="KW-1185">Reference proteome</keyword>
<evidence type="ECO:0000256" key="7">
    <source>
        <dbReference type="ARBA" id="ARBA00023136"/>
    </source>
</evidence>
<feature type="transmembrane region" description="Helical" evidence="8">
    <location>
        <begin position="366"/>
        <end position="387"/>
    </location>
</feature>
<feature type="transmembrane region" description="Helical" evidence="8">
    <location>
        <begin position="342"/>
        <end position="360"/>
    </location>
</feature>
<dbReference type="InterPro" id="IPR050297">
    <property type="entry name" value="LipidA_mod_glycosyltrf_83"/>
</dbReference>
<evidence type="ECO:0000256" key="6">
    <source>
        <dbReference type="ARBA" id="ARBA00022989"/>
    </source>
</evidence>
<evidence type="ECO:0000256" key="3">
    <source>
        <dbReference type="ARBA" id="ARBA00022676"/>
    </source>
</evidence>
<comment type="caution">
    <text evidence="11">The sequence shown here is derived from an EMBL/GenBank/DDBJ whole genome shotgun (WGS) entry which is preliminary data.</text>
</comment>
<protein>
    <recommendedName>
        <fullName evidence="13">Glycosyltransferase RgtA/B/C/D-like domain-containing protein</fullName>
    </recommendedName>
</protein>
<gene>
    <name evidence="11" type="ORF">KDH_48870</name>
</gene>
<feature type="domain" description="Putative mannosyltransferase YkcA/B-like C-terminal" evidence="10">
    <location>
        <begin position="542"/>
        <end position="611"/>
    </location>
</feature>
<dbReference type="PANTHER" id="PTHR33908:SF3">
    <property type="entry name" value="UNDECAPRENYL PHOSPHATE-ALPHA-4-AMINO-4-DEOXY-L-ARABINOSE ARABINOSYL TRANSFERASE"/>
    <property type="match status" value="1"/>
</dbReference>
<evidence type="ECO:0000259" key="10">
    <source>
        <dbReference type="Pfam" id="PF24878"/>
    </source>
</evidence>
<dbReference type="Proteomes" id="UP001344906">
    <property type="component" value="Unassembled WGS sequence"/>
</dbReference>
<comment type="subcellular location">
    <subcellularLocation>
        <location evidence="1">Cell membrane</location>
        <topology evidence="1">Multi-pass membrane protein</topology>
    </subcellularLocation>
</comment>
<feature type="transmembrane region" description="Helical" evidence="8">
    <location>
        <begin position="229"/>
        <end position="248"/>
    </location>
</feature>
<keyword evidence="5 8" id="KW-0812">Transmembrane</keyword>
<name>A0ABQ6FWT1_9CHLR</name>
<proteinExistence type="predicted"/>
<keyword evidence="7 8" id="KW-0472">Membrane</keyword>
<evidence type="ECO:0008006" key="13">
    <source>
        <dbReference type="Google" id="ProtNLM"/>
    </source>
</evidence>
<feature type="transmembrane region" description="Helical" evidence="8">
    <location>
        <begin position="133"/>
        <end position="153"/>
    </location>
</feature>
<dbReference type="EMBL" id="BSRI01000002">
    <property type="protein sequence ID" value="GLV58053.1"/>
    <property type="molecule type" value="Genomic_DNA"/>
</dbReference>